<gene>
    <name evidence="2" type="ORF">H7R52_19210</name>
</gene>
<dbReference type="EMBL" id="JACSZT010000024">
    <property type="protein sequence ID" value="MBC6499871.1"/>
    <property type="molecule type" value="Genomic_DNA"/>
</dbReference>
<dbReference type="RefSeq" id="WP_167849094.1">
    <property type="nucleotide sequence ID" value="NZ_CABJBN010000018.1"/>
</dbReference>
<dbReference type="Proteomes" id="UP000650485">
    <property type="component" value="Unassembled WGS sequence"/>
</dbReference>
<name>A0A923NJ30_WEICO</name>
<keyword evidence="1" id="KW-0812">Transmembrane</keyword>
<evidence type="ECO:0000313" key="3">
    <source>
        <dbReference type="Proteomes" id="UP000650485"/>
    </source>
</evidence>
<keyword evidence="1" id="KW-1133">Transmembrane helix</keyword>
<sequence length="52" mass="5716">MEKKNLKLGMTMLAVLLFLVAIVVMFVTHSKEVTSGLVFIGLVIGYYAAKVK</sequence>
<keyword evidence="1" id="KW-0472">Membrane</keyword>
<feature type="transmembrane region" description="Helical" evidence="1">
    <location>
        <begin position="7"/>
        <end position="27"/>
    </location>
</feature>
<protein>
    <submittedName>
        <fullName evidence="2">Uncharacterized protein</fullName>
    </submittedName>
</protein>
<comment type="caution">
    <text evidence="2">The sequence shown here is derived from an EMBL/GenBank/DDBJ whole genome shotgun (WGS) entry which is preliminary data.</text>
</comment>
<feature type="transmembrane region" description="Helical" evidence="1">
    <location>
        <begin position="33"/>
        <end position="49"/>
    </location>
</feature>
<reference evidence="2" key="1">
    <citation type="submission" date="2020-08" db="EMBL/GenBank/DDBJ databases">
        <title>Complete genome sequence of Weissella confusa strain FS54 provides insights into metabolic potential.</title>
        <authorList>
            <person name="Fhoula I."/>
            <person name="Najjari A."/>
            <person name="Lekired A."/>
            <person name="Bessrour-Aouam N."/>
            <person name="Jaballah S."/>
            <person name="Klibi N."/>
            <person name="Ouzari H.-I."/>
        </authorList>
    </citation>
    <scope>NUCLEOTIDE SEQUENCE</scope>
    <source>
        <strain evidence="2">FS54</strain>
    </source>
</reference>
<evidence type="ECO:0000256" key="1">
    <source>
        <dbReference type="SAM" id="Phobius"/>
    </source>
</evidence>
<evidence type="ECO:0000313" key="2">
    <source>
        <dbReference type="EMBL" id="MBC6499871.1"/>
    </source>
</evidence>
<accession>A0A923NJ30</accession>
<proteinExistence type="predicted"/>
<dbReference type="AlphaFoldDB" id="A0A923NJ30"/>
<organism evidence="2 3">
    <name type="scientific">Weissella confusa</name>
    <name type="common">Lactobacillus confusus</name>
    <dbReference type="NCBI Taxonomy" id="1583"/>
    <lineage>
        <taxon>Bacteria</taxon>
        <taxon>Bacillati</taxon>
        <taxon>Bacillota</taxon>
        <taxon>Bacilli</taxon>
        <taxon>Lactobacillales</taxon>
        <taxon>Lactobacillaceae</taxon>
        <taxon>Weissella</taxon>
    </lineage>
</organism>